<keyword evidence="2" id="KW-0789">Thiol protease inhibitor</keyword>
<keyword evidence="3" id="KW-0732">Signal</keyword>
<dbReference type="SMART" id="SM00043">
    <property type="entry name" value="CY"/>
    <property type="match status" value="1"/>
</dbReference>
<reference evidence="5 6" key="1">
    <citation type="submission" date="2019-05" db="EMBL/GenBank/DDBJ databases">
        <title>Mikania micrantha, genome provides insights into the molecular mechanism of rapid growth.</title>
        <authorList>
            <person name="Liu B."/>
        </authorList>
    </citation>
    <scope>NUCLEOTIDE SEQUENCE [LARGE SCALE GENOMIC DNA]</scope>
    <source>
        <strain evidence="5">NLD-2019</strain>
        <tissue evidence="5">Leaf</tissue>
    </source>
</reference>
<dbReference type="PANTHER" id="PTHR47364:SF2">
    <property type="entry name" value="CYSTEINE PROTEINASE INHIBITOR 5"/>
    <property type="match status" value="1"/>
</dbReference>
<feature type="chain" id="PRO_5024307096" description="Cystatin domain-containing protein" evidence="3">
    <location>
        <begin position="23"/>
        <end position="150"/>
    </location>
</feature>
<dbReference type="EMBL" id="SZYD01000012">
    <property type="protein sequence ID" value="KAD4585231.1"/>
    <property type="molecule type" value="Genomic_DNA"/>
</dbReference>
<dbReference type="InterPro" id="IPR000010">
    <property type="entry name" value="Cystatin_dom"/>
</dbReference>
<protein>
    <recommendedName>
        <fullName evidence="4">Cystatin domain-containing protein</fullName>
    </recommendedName>
</protein>
<comment type="caution">
    <text evidence="5">The sequence shown here is derived from an EMBL/GenBank/DDBJ whole genome shotgun (WGS) entry which is preliminary data.</text>
</comment>
<keyword evidence="6" id="KW-1185">Reference proteome</keyword>
<feature type="signal peptide" evidence="3">
    <location>
        <begin position="1"/>
        <end position="22"/>
    </location>
</feature>
<gene>
    <name evidence="5" type="ORF">E3N88_22832</name>
</gene>
<dbReference type="GO" id="GO:0004869">
    <property type="term" value="F:cysteine-type endopeptidase inhibitor activity"/>
    <property type="evidence" value="ECO:0007669"/>
    <property type="project" value="UniProtKB-KW"/>
</dbReference>
<dbReference type="SUPFAM" id="SSF54403">
    <property type="entry name" value="Cystatin/monellin"/>
    <property type="match status" value="1"/>
</dbReference>
<keyword evidence="1" id="KW-0646">Protease inhibitor</keyword>
<dbReference type="Proteomes" id="UP000326396">
    <property type="component" value="Linkage Group LG2"/>
</dbReference>
<evidence type="ECO:0000256" key="3">
    <source>
        <dbReference type="SAM" id="SignalP"/>
    </source>
</evidence>
<dbReference type="AlphaFoldDB" id="A0A5N6NBK4"/>
<name>A0A5N6NBK4_9ASTR</name>
<sequence>MHNLFTTIIIIIFLCKSSVALGGRTVSGGWSPISDVTDPKVVDIAKFAVDEHNKADHASLKFAKVVKGESQVVAGMNYNLTITAADGTADHDYVVFVWDKPWQKFRQLGFFSFDGTNGMKFRVKPAEMKWWNRARLVHNTRSVPWTLEHF</sequence>
<accession>A0A5N6NBK4</accession>
<dbReference type="Pfam" id="PF16845">
    <property type="entry name" value="SQAPI"/>
    <property type="match status" value="1"/>
</dbReference>
<dbReference type="OrthoDB" id="2016588at2759"/>
<proteinExistence type="predicted"/>
<dbReference type="Gene3D" id="3.10.450.10">
    <property type="match status" value="1"/>
</dbReference>
<feature type="domain" description="Cystatin" evidence="4">
    <location>
        <begin position="25"/>
        <end position="114"/>
    </location>
</feature>
<dbReference type="PANTHER" id="PTHR47364">
    <property type="entry name" value="CYSTEINE PROTEINASE INHIBITOR 5"/>
    <property type="match status" value="1"/>
</dbReference>
<evidence type="ECO:0000256" key="2">
    <source>
        <dbReference type="ARBA" id="ARBA00022704"/>
    </source>
</evidence>
<evidence type="ECO:0000313" key="5">
    <source>
        <dbReference type="EMBL" id="KAD4585231.1"/>
    </source>
</evidence>
<evidence type="ECO:0000259" key="4">
    <source>
        <dbReference type="SMART" id="SM00043"/>
    </source>
</evidence>
<evidence type="ECO:0000256" key="1">
    <source>
        <dbReference type="ARBA" id="ARBA00022690"/>
    </source>
</evidence>
<dbReference type="InterPro" id="IPR046350">
    <property type="entry name" value="Cystatin_sf"/>
</dbReference>
<organism evidence="5 6">
    <name type="scientific">Mikania micrantha</name>
    <name type="common">bitter vine</name>
    <dbReference type="NCBI Taxonomy" id="192012"/>
    <lineage>
        <taxon>Eukaryota</taxon>
        <taxon>Viridiplantae</taxon>
        <taxon>Streptophyta</taxon>
        <taxon>Embryophyta</taxon>
        <taxon>Tracheophyta</taxon>
        <taxon>Spermatophyta</taxon>
        <taxon>Magnoliopsida</taxon>
        <taxon>eudicotyledons</taxon>
        <taxon>Gunneridae</taxon>
        <taxon>Pentapetalae</taxon>
        <taxon>asterids</taxon>
        <taxon>campanulids</taxon>
        <taxon>Asterales</taxon>
        <taxon>Asteraceae</taxon>
        <taxon>Asteroideae</taxon>
        <taxon>Heliantheae alliance</taxon>
        <taxon>Eupatorieae</taxon>
        <taxon>Mikania</taxon>
    </lineage>
</organism>
<evidence type="ECO:0000313" key="6">
    <source>
        <dbReference type="Proteomes" id="UP000326396"/>
    </source>
</evidence>
<dbReference type="CDD" id="cd00042">
    <property type="entry name" value="CY"/>
    <property type="match status" value="1"/>
</dbReference>